<dbReference type="AlphaFoldDB" id="A0A6H5H4B5"/>
<evidence type="ECO:0000256" key="1">
    <source>
        <dbReference type="SAM" id="MobiDB-lite"/>
    </source>
</evidence>
<evidence type="ECO:0000313" key="3">
    <source>
        <dbReference type="Proteomes" id="UP000479000"/>
    </source>
</evidence>
<keyword evidence="3" id="KW-1185">Reference proteome</keyword>
<feature type="region of interest" description="Disordered" evidence="1">
    <location>
        <begin position="1"/>
        <end position="58"/>
    </location>
</feature>
<proteinExistence type="predicted"/>
<reference evidence="2 3" key="1">
    <citation type="submission" date="2020-02" db="EMBL/GenBank/DDBJ databases">
        <authorList>
            <person name="Ferguson B K."/>
        </authorList>
    </citation>
    <scope>NUCLEOTIDE SEQUENCE [LARGE SCALE GENOMIC DNA]</scope>
</reference>
<dbReference type="Proteomes" id="UP000479000">
    <property type="component" value="Unassembled WGS sequence"/>
</dbReference>
<sequence length="324" mass="36663">MIGQKNHTHGWDPTASTPTTRAQEPIQNQPPPPRQRGKHTRQWIPPLSRDRQLGARRKAKPVLSSISVADLCEKFHTYTYTIRSIIAKNCYLKIAGKSFPYPTYWLINKISEALGPILTNQDILLVLVSGVHYCSFHTTIQLPVELVHNVYRTMRCALQPGARTNQVTCCSKSCISWRGSDVNPNQLHPIPQYHIVLLIGLNYSKLISGLPWVARILYCKPVRTLVLLDNPEAGGLDVSDSNNHQTYLSLERLDDGNGEPRYGSGSDLQLLPEPPKTQKKVDIKLLKDSIWDLMDLENGKKAKNIEKFTIKILKFAQNIHIFCK</sequence>
<protein>
    <submittedName>
        <fullName evidence="2">Uncharacterized protein</fullName>
    </submittedName>
</protein>
<gene>
    <name evidence="2" type="ORF">NTEN_LOCUS17051</name>
</gene>
<dbReference type="OrthoDB" id="362021at2759"/>
<accession>A0A6H5H4B5</accession>
<organism evidence="2 3">
    <name type="scientific">Nesidiocoris tenuis</name>
    <dbReference type="NCBI Taxonomy" id="355587"/>
    <lineage>
        <taxon>Eukaryota</taxon>
        <taxon>Metazoa</taxon>
        <taxon>Ecdysozoa</taxon>
        <taxon>Arthropoda</taxon>
        <taxon>Hexapoda</taxon>
        <taxon>Insecta</taxon>
        <taxon>Pterygota</taxon>
        <taxon>Neoptera</taxon>
        <taxon>Paraneoptera</taxon>
        <taxon>Hemiptera</taxon>
        <taxon>Heteroptera</taxon>
        <taxon>Panheteroptera</taxon>
        <taxon>Cimicomorpha</taxon>
        <taxon>Miridae</taxon>
        <taxon>Dicyphina</taxon>
        <taxon>Nesidiocoris</taxon>
    </lineage>
</organism>
<evidence type="ECO:0000313" key="2">
    <source>
        <dbReference type="EMBL" id="CAB0012290.1"/>
    </source>
</evidence>
<name>A0A6H5H4B5_9HEMI</name>
<feature type="non-terminal residue" evidence="2">
    <location>
        <position position="324"/>
    </location>
</feature>
<dbReference type="EMBL" id="CADCXU010025183">
    <property type="protein sequence ID" value="CAB0012290.1"/>
    <property type="molecule type" value="Genomic_DNA"/>
</dbReference>